<sequence length="56" mass="5478">MIAGDDGQLVPITADGDAERVDPGPGLTYYGAEVTDGGTIIGAGSSGTITEGLPVE</sequence>
<proteinExistence type="predicted"/>
<feature type="region of interest" description="Disordered" evidence="1">
    <location>
        <begin position="1"/>
        <end position="23"/>
    </location>
</feature>
<keyword evidence="3" id="KW-1185">Reference proteome</keyword>
<evidence type="ECO:0000256" key="1">
    <source>
        <dbReference type="SAM" id="MobiDB-lite"/>
    </source>
</evidence>
<evidence type="ECO:0000313" key="3">
    <source>
        <dbReference type="Proteomes" id="UP001597139"/>
    </source>
</evidence>
<name>A0ABD6BNJ7_9EURY</name>
<dbReference type="RefSeq" id="WP_267645419.1">
    <property type="nucleotide sequence ID" value="NZ_JANHGR010000001.1"/>
</dbReference>
<dbReference type="AlphaFoldDB" id="A0ABD6BNJ7"/>
<organism evidence="2 3">
    <name type="scientific">Halolamina litorea</name>
    <dbReference type="NCBI Taxonomy" id="1515593"/>
    <lineage>
        <taxon>Archaea</taxon>
        <taxon>Methanobacteriati</taxon>
        <taxon>Methanobacteriota</taxon>
        <taxon>Stenosarchaea group</taxon>
        <taxon>Halobacteria</taxon>
        <taxon>Halobacteriales</taxon>
        <taxon>Haloferacaceae</taxon>
    </lineage>
</organism>
<protein>
    <submittedName>
        <fullName evidence="2">Uncharacterized protein</fullName>
    </submittedName>
</protein>
<dbReference type="EMBL" id="JBHUCZ010000001">
    <property type="protein sequence ID" value="MFD1566147.1"/>
    <property type="molecule type" value="Genomic_DNA"/>
</dbReference>
<reference evidence="2 3" key="1">
    <citation type="journal article" date="2019" name="Int. J. Syst. Evol. Microbiol.">
        <title>The Global Catalogue of Microorganisms (GCM) 10K type strain sequencing project: providing services to taxonomists for standard genome sequencing and annotation.</title>
        <authorList>
            <consortium name="The Broad Institute Genomics Platform"/>
            <consortium name="The Broad Institute Genome Sequencing Center for Infectious Disease"/>
            <person name="Wu L."/>
            <person name="Ma J."/>
        </authorList>
    </citation>
    <scope>NUCLEOTIDE SEQUENCE [LARGE SCALE GENOMIC DNA]</scope>
    <source>
        <strain evidence="2 3">CGMCC 1.12859</strain>
    </source>
</reference>
<dbReference type="Proteomes" id="UP001597139">
    <property type="component" value="Unassembled WGS sequence"/>
</dbReference>
<evidence type="ECO:0000313" key="2">
    <source>
        <dbReference type="EMBL" id="MFD1566147.1"/>
    </source>
</evidence>
<gene>
    <name evidence="2" type="ORF">ACFSAU_01445</name>
</gene>
<comment type="caution">
    <text evidence="2">The sequence shown here is derived from an EMBL/GenBank/DDBJ whole genome shotgun (WGS) entry which is preliminary data.</text>
</comment>
<accession>A0ABD6BNJ7</accession>